<dbReference type="GeneID" id="64257126"/>
<dbReference type="Proteomes" id="UP000187035">
    <property type="component" value="Unassembled WGS sequence"/>
</dbReference>
<dbReference type="AlphaFoldDB" id="A0A854EHR5"/>
<evidence type="ECO:0000256" key="1">
    <source>
        <dbReference type="SAM" id="Phobius"/>
    </source>
</evidence>
<dbReference type="InterPro" id="IPR048136">
    <property type="entry name" value="STM3941-like"/>
</dbReference>
<name>A0A854EHR5_ACTNA</name>
<evidence type="ECO:0000313" key="2">
    <source>
        <dbReference type="EMBL" id="OMG37669.1"/>
    </source>
</evidence>
<dbReference type="RefSeq" id="WP_003783058.1">
    <property type="nucleotide sequence ID" value="NZ_CAURHQ010000019.1"/>
</dbReference>
<organism evidence="2 3">
    <name type="scientific">Actinomyces naeslundii</name>
    <dbReference type="NCBI Taxonomy" id="1655"/>
    <lineage>
        <taxon>Bacteria</taxon>
        <taxon>Bacillati</taxon>
        <taxon>Actinomycetota</taxon>
        <taxon>Actinomycetes</taxon>
        <taxon>Actinomycetales</taxon>
        <taxon>Actinomycetaceae</taxon>
        <taxon>Actinomyces</taxon>
    </lineage>
</organism>
<gene>
    <name evidence="2" type="ORF">BKH33_04275</name>
</gene>
<feature type="transmembrane region" description="Helical" evidence="1">
    <location>
        <begin position="58"/>
        <end position="80"/>
    </location>
</feature>
<protein>
    <submittedName>
        <fullName evidence="2">Uncharacterized protein</fullName>
    </submittedName>
</protein>
<keyword evidence="1" id="KW-0472">Membrane</keyword>
<sequence length="206" mass="22205">MGIDADRVSQQSEKLRTTGMLVIPESPLRLWGSLLGCGAFTVVGVVIILIANQSSSPLLYMLAGIASIGFFGVIGIPAIVRKFLRRSRLIVTSEGVRLERRSGQSYSVSESARWTDIAEFFGEEISPGGGARAQLVVGYVLTPLGQQMRSHDSATPQLSQQVNEVADRGTLREGRVYLPGTLQGGKEDLLALLQQAHQHYSAPGRA</sequence>
<proteinExistence type="predicted"/>
<dbReference type="NCBIfam" id="NF041635">
    <property type="entry name" value="STM3941_fam"/>
    <property type="match status" value="1"/>
</dbReference>
<evidence type="ECO:0000313" key="3">
    <source>
        <dbReference type="Proteomes" id="UP000187035"/>
    </source>
</evidence>
<comment type="caution">
    <text evidence="2">The sequence shown here is derived from an EMBL/GenBank/DDBJ whole genome shotgun (WGS) entry which is preliminary data.</text>
</comment>
<accession>A0A854EHR5</accession>
<dbReference type="EMBL" id="MSRR01000007">
    <property type="protein sequence ID" value="OMG37669.1"/>
    <property type="molecule type" value="Genomic_DNA"/>
</dbReference>
<reference evidence="2 3" key="1">
    <citation type="submission" date="2016-12" db="EMBL/GenBank/DDBJ databases">
        <title>Genomic comparison of strains in the 'Actinomyces naeslundii' group.</title>
        <authorList>
            <person name="Mughal S.R."/>
            <person name="Do T."/>
            <person name="Gilbert S.C."/>
            <person name="Witherden E.A."/>
            <person name="Didelot X."/>
            <person name="Beighton D."/>
        </authorList>
    </citation>
    <scope>NUCLEOTIDE SEQUENCE [LARGE SCALE GENOMIC DNA]</scope>
    <source>
        <strain evidence="2 3">NCTC 10301</strain>
    </source>
</reference>
<feature type="transmembrane region" description="Helical" evidence="1">
    <location>
        <begin position="30"/>
        <end position="52"/>
    </location>
</feature>
<keyword evidence="1" id="KW-0812">Transmembrane</keyword>
<keyword evidence="1" id="KW-1133">Transmembrane helix</keyword>